<name>A0A9P7SEV1_9HYPO</name>
<dbReference type="EMBL" id="SRPO01000329">
    <property type="protein sequence ID" value="KAG5934108.1"/>
    <property type="molecule type" value="Genomic_DNA"/>
</dbReference>
<feature type="chain" id="PRO_5040503902" evidence="2">
    <location>
        <begin position="30"/>
        <end position="115"/>
    </location>
</feature>
<evidence type="ECO:0000256" key="2">
    <source>
        <dbReference type="SAM" id="SignalP"/>
    </source>
</evidence>
<gene>
    <name evidence="3" type="ORF">E4U60_004075</name>
</gene>
<reference evidence="3 4" key="1">
    <citation type="journal article" date="2020" name="bioRxiv">
        <title>Whole genome comparisons of ergot fungi reveals the divergence and evolution of species within the genus Claviceps are the result of varying mechanisms driving genome evolution and host range expansion.</title>
        <authorList>
            <person name="Wyka S.A."/>
            <person name="Mondo S.J."/>
            <person name="Liu M."/>
            <person name="Dettman J."/>
            <person name="Nalam V."/>
            <person name="Broders K.D."/>
        </authorList>
    </citation>
    <scope>NUCLEOTIDE SEQUENCE [LARGE SCALE GENOMIC DNA]</scope>
    <source>
        <strain evidence="3 4">CCC 1485</strain>
    </source>
</reference>
<feature type="signal peptide" evidence="2">
    <location>
        <begin position="1"/>
        <end position="29"/>
    </location>
</feature>
<evidence type="ECO:0000313" key="3">
    <source>
        <dbReference type="EMBL" id="KAG5934108.1"/>
    </source>
</evidence>
<dbReference type="AlphaFoldDB" id="A0A9P7SEV1"/>
<feature type="region of interest" description="Disordered" evidence="1">
    <location>
        <begin position="48"/>
        <end position="70"/>
    </location>
</feature>
<evidence type="ECO:0000313" key="4">
    <source>
        <dbReference type="Proteomes" id="UP000706124"/>
    </source>
</evidence>
<proteinExistence type="predicted"/>
<dbReference type="OrthoDB" id="3050608at2759"/>
<accession>A0A9P7SEV1</accession>
<organism evidence="3 4">
    <name type="scientific">Claviceps pazoutovae</name>
    <dbReference type="NCBI Taxonomy" id="1649127"/>
    <lineage>
        <taxon>Eukaryota</taxon>
        <taxon>Fungi</taxon>
        <taxon>Dikarya</taxon>
        <taxon>Ascomycota</taxon>
        <taxon>Pezizomycotina</taxon>
        <taxon>Sordariomycetes</taxon>
        <taxon>Hypocreomycetidae</taxon>
        <taxon>Hypocreales</taxon>
        <taxon>Clavicipitaceae</taxon>
        <taxon>Claviceps</taxon>
    </lineage>
</organism>
<evidence type="ECO:0000256" key="1">
    <source>
        <dbReference type="SAM" id="MobiDB-lite"/>
    </source>
</evidence>
<dbReference type="Proteomes" id="UP000706124">
    <property type="component" value="Unassembled WGS sequence"/>
</dbReference>
<keyword evidence="4" id="KW-1185">Reference proteome</keyword>
<comment type="caution">
    <text evidence="3">The sequence shown here is derived from an EMBL/GenBank/DDBJ whole genome shotgun (WGS) entry which is preliminary data.</text>
</comment>
<sequence length="115" mass="12192">MPFKFSSATIPNLLFAITCFPILSTSTTAIDYTFASSTMDFVKKAAESVKGNSGSGQNPPAEGGQKQDYVDKAFSMGAKKSGHNINPGTQEKMTDAGRTAYEKVTGSKVDPKISN</sequence>
<keyword evidence="2" id="KW-0732">Signal</keyword>
<protein>
    <submittedName>
        <fullName evidence="3">Uncharacterized protein</fullName>
    </submittedName>
</protein>